<dbReference type="GO" id="GO:0008610">
    <property type="term" value="P:lipid biosynthetic process"/>
    <property type="evidence" value="ECO:0007669"/>
    <property type="project" value="UniProtKB-ARBA"/>
</dbReference>
<feature type="non-terminal residue" evidence="10">
    <location>
        <position position="263"/>
    </location>
</feature>
<evidence type="ECO:0000256" key="4">
    <source>
        <dbReference type="ARBA" id="ARBA00022679"/>
    </source>
</evidence>
<evidence type="ECO:0000256" key="8">
    <source>
        <dbReference type="SAM" id="Phobius"/>
    </source>
</evidence>
<feature type="transmembrane region" description="Helical" evidence="8">
    <location>
        <begin position="137"/>
        <end position="166"/>
    </location>
</feature>
<name>X0UQN9_9ZZZZ</name>
<dbReference type="InterPro" id="IPR038731">
    <property type="entry name" value="RgtA/B/C-like"/>
</dbReference>
<evidence type="ECO:0000256" key="7">
    <source>
        <dbReference type="ARBA" id="ARBA00023136"/>
    </source>
</evidence>
<evidence type="ECO:0000256" key="2">
    <source>
        <dbReference type="ARBA" id="ARBA00022475"/>
    </source>
</evidence>
<comment type="subcellular location">
    <subcellularLocation>
        <location evidence="1">Cell membrane</location>
        <topology evidence="1">Multi-pass membrane protein</topology>
    </subcellularLocation>
</comment>
<feature type="non-terminal residue" evidence="10">
    <location>
        <position position="1"/>
    </location>
</feature>
<dbReference type="PANTHER" id="PTHR33908:SF11">
    <property type="entry name" value="MEMBRANE PROTEIN"/>
    <property type="match status" value="1"/>
</dbReference>
<reference evidence="10" key="1">
    <citation type="journal article" date="2014" name="Front. Microbiol.">
        <title>High frequency of phylogenetically diverse reductive dehalogenase-homologous genes in deep subseafloor sedimentary metagenomes.</title>
        <authorList>
            <person name="Kawai M."/>
            <person name="Futagami T."/>
            <person name="Toyoda A."/>
            <person name="Takaki Y."/>
            <person name="Nishi S."/>
            <person name="Hori S."/>
            <person name="Arai W."/>
            <person name="Tsubouchi T."/>
            <person name="Morono Y."/>
            <person name="Uchiyama I."/>
            <person name="Ito T."/>
            <person name="Fujiyama A."/>
            <person name="Inagaki F."/>
            <person name="Takami H."/>
        </authorList>
    </citation>
    <scope>NUCLEOTIDE SEQUENCE</scope>
    <source>
        <strain evidence="10">Expedition CK06-06</strain>
    </source>
</reference>
<dbReference type="EMBL" id="BARS01029754">
    <property type="protein sequence ID" value="GAG08154.1"/>
    <property type="molecule type" value="Genomic_DNA"/>
</dbReference>
<dbReference type="InterPro" id="IPR050297">
    <property type="entry name" value="LipidA_mod_glycosyltrf_83"/>
</dbReference>
<comment type="caution">
    <text evidence="10">The sequence shown here is derived from an EMBL/GenBank/DDBJ whole genome shotgun (WGS) entry which is preliminary data.</text>
</comment>
<keyword evidence="2" id="KW-1003">Cell membrane</keyword>
<evidence type="ECO:0000259" key="9">
    <source>
        <dbReference type="Pfam" id="PF13231"/>
    </source>
</evidence>
<feature type="transmembrane region" description="Helical" evidence="8">
    <location>
        <begin position="55"/>
        <end position="76"/>
    </location>
</feature>
<organism evidence="10">
    <name type="scientific">marine sediment metagenome</name>
    <dbReference type="NCBI Taxonomy" id="412755"/>
    <lineage>
        <taxon>unclassified sequences</taxon>
        <taxon>metagenomes</taxon>
        <taxon>ecological metagenomes</taxon>
    </lineage>
</organism>
<evidence type="ECO:0000256" key="6">
    <source>
        <dbReference type="ARBA" id="ARBA00022989"/>
    </source>
</evidence>
<feature type="transmembrane region" description="Helical" evidence="8">
    <location>
        <begin position="88"/>
        <end position="106"/>
    </location>
</feature>
<accession>X0UQN9</accession>
<gene>
    <name evidence="10" type="ORF">S01H1_46463</name>
</gene>
<dbReference type="Pfam" id="PF13231">
    <property type="entry name" value="PMT_2"/>
    <property type="match status" value="1"/>
</dbReference>
<evidence type="ECO:0000313" key="10">
    <source>
        <dbReference type="EMBL" id="GAG08154.1"/>
    </source>
</evidence>
<feature type="transmembrane region" description="Helical" evidence="8">
    <location>
        <begin position="112"/>
        <end position="130"/>
    </location>
</feature>
<evidence type="ECO:0000256" key="1">
    <source>
        <dbReference type="ARBA" id="ARBA00004651"/>
    </source>
</evidence>
<keyword evidence="4" id="KW-0808">Transferase</keyword>
<protein>
    <recommendedName>
        <fullName evidence="9">Glycosyltransferase RgtA/B/C/D-like domain-containing protein</fullName>
    </recommendedName>
</protein>
<keyword evidence="7 8" id="KW-0472">Membrane</keyword>
<feature type="domain" description="Glycosyltransferase RgtA/B/C/D-like" evidence="9">
    <location>
        <begin position="38"/>
        <end position="197"/>
    </location>
</feature>
<keyword evidence="3" id="KW-0328">Glycosyltransferase</keyword>
<dbReference type="AlphaFoldDB" id="X0UQN9"/>
<dbReference type="GO" id="GO:0016763">
    <property type="term" value="F:pentosyltransferase activity"/>
    <property type="evidence" value="ECO:0007669"/>
    <property type="project" value="TreeGrafter"/>
</dbReference>
<sequence length="263" mass="30102">VSGYGWDQLVSSMHQGNYEMIMQSGLSDIIDLKSKAGRPPIYAVMLFFFTQLGRFASIIAVFFQSIITSLVAYIGYKIINTTTRQKRIAMFCFVVLFLFPMNFLKSGTIDEAPLMLVFLLTSLYVFIMYIKNQNKYILLILSGILLGLSTLTRLVVLPVAFGILIFLLAYQSTKHKKVVSISLFICSYLLILSPWIYRNFRIYGQPVLTVGSSRIFLFTQTEEFIKSFPEKSPDVIEREYLIALGESNKELRNLDIITLDRKL</sequence>
<evidence type="ECO:0000256" key="5">
    <source>
        <dbReference type="ARBA" id="ARBA00022692"/>
    </source>
</evidence>
<dbReference type="GO" id="GO:0005886">
    <property type="term" value="C:plasma membrane"/>
    <property type="evidence" value="ECO:0007669"/>
    <property type="project" value="UniProtKB-SubCell"/>
</dbReference>
<dbReference type="PANTHER" id="PTHR33908">
    <property type="entry name" value="MANNOSYLTRANSFERASE YKCB-RELATED"/>
    <property type="match status" value="1"/>
</dbReference>
<evidence type="ECO:0000256" key="3">
    <source>
        <dbReference type="ARBA" id="ARBA00022676"/>
    </source>
</evidence>
<keyword evidence="6 8" id="KW-1133">Transmembrane helix</keyword>
<proteinExistence type="predicted"/>
<keyword evidence="5 8" id="KW-0812">Transmembrane</keyword>
<feature type="transmembrane region" description="Helical" evidence="8">
    <location>
        <begin position="178"/>
        <end position="197"/>
    </location>
</feature>